<dbReference type="AlphaFoldDB" id="A0A418YIF4"/>
<proteinExistence type="predicted"/>
<reference evidence="1 2" key="2">
    <citation type="submission" date="2019-01" db="EMBL/GenBank/DDBJ databases">
        <title>Motilimonas pumilus sp. nov., isolated from the gut of sea cucumber (Apostichopus japonicus).</title>
        <authorList>
            <person name="Wang F.-Q."/>
            <person name="Ren L.-H."/>
            <person name="Lin Y.-W."/>
            <person name="Sun G.-H."/>
            <person name="Du Z.-J."/>
            <person name="Zhao J.-X."/>
            <person name="Liu X.-J."/>
            <person name="Liu L.-J."/>
        </authorList>
    </citation>
    <scope>NUCLEOTIDE SEQUENCE [LARGE SCALE GENOMIC DNA]</scope>
    <source>
        <strain evidence="1 2">PLHSC7-2</strain>
    </source>
</reference>
<name>A0A418YIF4_9GAMM</name>
<sequence length="64" mass="7435">MLDKAATLEHRPRQSLGSRWVMLVSDIAPILSRSFCSFLLRYIYQPRGHRYGVKFVAQIIVNEV</sequence>
<dbReference type="EMBL" id="QZCH01000002">
    <property type="protein sequence ID" value="RJG50418.1"/>
    <property type="molecule type" value="Genomic_DNA"/>
</dbReference>
<reference evidence="1 2" key="1">
    <citation type="submission" date="2018-09" db="EMBL/GenBank/DDBJ databases">
        <authorList>
            <person name="Wang F."/>
        </authorList>
    </citation>
    <scope>NUCLEOTIDE SEQUENCE [LARGE SCALE GENOMIC DNA]</scope>
    <source>
        <strain evidence="1 2">PLHSC7-2</strain>
    </source>
</reference>
<keyword evidence="2" id="KW-1185">Reference proteome</keyword>
<comment type="caution">
    <text evidence="1">The sequence shown here is derived from an EMBL/GenBank/DDBJ whole genome shotgun (WGS) entry which is preliminary data.</text>
</comment>
<evidence type="ECO:0000313" key="2">
    <source>
        <dbReference type="Proteomes" id="UP000283255"/>
    </source>
</evidence>
<evidence type="ECO:0000313" key="1">
    <source>
        <dbReference type="EMBL" id="RJG50418.1"/>
    </source>
</evidence>
<protein>
    <submittedName>
        <fullName evidence="1">Uncharacterized protein</fullName>
    </submittedName>
</protein>
<accession>A0A418YIF4</accession>
<organism evidence="1 2">
    <name type="scientific">Motilimonas pumila</name>
    <dbReference type="NCBI Taxonomy" id="2303987"/>
    <lineage>
        <taxon>Bacteria</taxon>
        <taxon>Pseudomonadati</taxon>
        <taxon>Pseudomonadota</taxon>
        <taxon>Gammaproteobacteria</taxon>
        <taxon>Alteromonadales</taxon>
        <taxon>Alteromonadales genera incertae sedis</taxon>
        <taxon>Motilimonas</taxon>
    </lineage>
</organism>
<gene>
    <name evidence="1" type="ORF">D1Z90_02760</name>
</gene>
<dbReference type="Proteomes" id="UP000283255">
    <property type="component" value="Unassembled WGS sequence"/>
</dbReference>